<evidence type="ECO:0000313" key="2">
    <source>
        <dbReference type="EMBL" id="MBI4252459.1"/>
    </source>
</evidence>
<dbReference type="AlphaFoldDB" id="A0A933EAV9"/>
<name>A0A933EAV9_UNCTE</name>
<organism evidence="2 3">
    <name type="scientific">Tectimicrobiota bacterium</name>
    <dbReference type="NCBI Taxonomy" id="2528274"/>
    <lineage>
        <taxon>Bacteria</taxon>
        <taxon>Pseudomonadati</taxon>
        <taxon>Nitrospinota/Tectimicrobiota group</taxon>
        <taxon>Candidatus Tectimicrobiota</taxon>
    </lineage>
</organism>
<feature type="non-terminal residue" evidence="2">
    <location>
        <position position="83"/>
    </location>
</feature>
<dbReference type="Proteomes" id="UP000752292">
    <property type="component" value="Unassembled WGS sequence"/>
</dbReference>
<evidence type="ECO:0000259" key="1">
    <source>
        <dbReference type="Pfam" id="PF18312"/>
    </source>
</evidence>
<comment type="caution">
    <text evidence="2">The sequence shown here is derived from an EMBL/GenBank/DDBJ whole genome shotgun (WGS) entry which is preliminary data.</text>
</comment>
<accession>A0A933EAV9</accession>
<feature type="domain" description="Copper resistance protein ScsC N-terminal" evidence="1">
    <location>
        <begin position="40"/>
        <end position="72"/>
    </location>
</feature>
<dbReference type="InterPro" id="IPR041205">
    <property type="entry name" value="ScsC_N"/>
</dbReference>
<evidence type="ECO:0000313" key="3">
    <source>
        <dbReference type="Proteomes" id="UP000752292"/>
    </source>
</evidence>
<dbReference type="Pfam" id="PF18312">
    <property type="entry name" value="ScsC_N"/>
    <property type="match status" value="1"/>
</dbReference>
<proteinExistence type="predicted"/>
<dbReference type="EMBL" id="JACQRX010000365">
    <property type="protein sequence ID" value="MBI4252459.1"/>
    <property type="molecule type" value="Genomic_DNA"/>
</dbReference>
<sequence length="83" mass="9038">MINRLTPATRVTFATVVILGSLFAWRLYGLQGLPAATTLQAQEIEKIVRDYLLKNPEVVAESLAALERKRENAQAAAAQTALA</sequence>
<protein>
    <recommendedName>
        <fullName evidence="1">Copper resistance protein ScsC N-terminal domain-containing protein</fullName>
    </recommendedName>
</protein>
<reference evidence="2" key="1">
    <citation type="submission" date="2020-07" db="EMBL/GenBank/DDBJ databases">
        <title>Huge and variable diversity of episymbiotic CPR bacteria and DPANN archaea in groundwater ecosystems.</title>
        <authorList>
            <person name="He C.Y."/>
            <person name="Keren R."/>
            <person name="Whittaker M."/>
            <person name="Farag I.F."/>
            <person name="Doudna J."/>
            <person name="Cate J.H.D."/>
            <person name="Banfield J.F."/>
        </authorList>
    </citation>
    <scope>NUCLEOTIDE SEQUENCE</scope>
    <source>
        <strain evidence="2">NC_groundwater_1370_Ag_S-0.2um_69_93</strain>
    </source>
</reference>
<gene>
    <name evidence="2" type="ORF">HY618_08365</name>
</gene>